<dbReference type="AlphaFoldDB" id="A0A075M975"/>
<dbReference type="GO" id="GO:0003723">
    <property type="term" value="F:RNA binding"/>
    <property type="evidence" value="ECO:0007669"/>
    <property type="project" value="UniProtKB-KW"/>
</dbReference>
<evidence type="ECO:0000259" key="6">
    <source>
        <dbReference type="SMART" id="SM00829"/>
    </source>
</evidence>
<accession>A0A075M975</accession>
<dbReference type="InterPro" id="IPR013154">
    <property type="entry name" value="ADH-like_N"/>
</dbReference>
<keyword evidence="4" id="KW-0521">NADP</keyword>
<evidence type="ECO:0000256" key="2">
    <source>
        <dbReference type="ARBA" id="ARBA00011881"/>
    </source>
</evidence>
<keyword evidence="7" id="KW-0614">Plasmid</keyword>
<dbReference type="GO" id="GO:0008270">
    <property type="term" value="F:zinc ion binding"/>
    <property type="evidence" value="ECO:0007669"/>
    <property type="project" value="InterPro"/>
</dbReference>
<feature type="domain" description="Enoyl reductase (ER)" evidence="6">
    <location>
        <begin position="14"/>
        <end position="328"/>
    </location>
</feature>
<geneLocation type="plasmid" evidence="7">
    <name>pMS32-1</name>
</geneLocation>
<dbReference type="InterPro" id="IPR020843">
    <property type="entry name" value="ER"/>
</dbReference>
<dbReference type="Pfam" id="PF08240">
    <property type="entry name" value="ADH_N"/>
    <property type="match status" value="1"/>
</dbReference>
<evidence type="ECO:0000256" key="4">
    <source>
        <dbReference type="ARBA" id="ARBA00022857"/>
    </source>
</evidence>
<dbReference type="Gene3D" id="3.90.180.10">
    <property type="entry name" value="Medium-chain alcohol dehydrogenases, catalytic domain"/>
    <property type="match status" value="1"/>
</dbReference>
<evidence type="ECO:0000256" key="5">
    <source>
        <dbReference type="ARBA" id="ARBA00022884"/>
    </source>
</evidence>
<name>A0A075M975_ACIPI</name>
<dbReference type="SUPFAM" id="SSF50129">
    <property type="entry name" value="GroES-like"/>
    <property type="match status" value="1"/>
</dbReference>
<dbReference type="SMR" id="A0A075M975"/>
<evidence type="ECO:0000313" key="7">
    <source>
        <dbReference type="EMBL" id="AIF77127.1"/>
    </source>
</evidence>
<accession>K9C9J9</accession>
<reference evidence="7" key="1">
    <citation type="submission" date="2014-03" db="EMBL/GenBank/DDBJ databases">
        <authorList>
            <person name="Huang T.-W."/>
            <person name="Lai J.-F."/>
            <person name="Liao T.-L."/>
            <person name="Lin A.-C."/>
            <person name="Chen Y.-T."/>
            <person name="Tsai S.-F."/>
            <person name="Lauderdale T.-L."/>
        </authorList>
    </citation>
    <scope>NUCLEOTIDE SEQUENCE</scope>
    <source>
        <strain evidence="7">MS32</strain>
        <plasmid evidence="7">pMS32-1</plasmid>
    </source>
</reference>
<comment type="subunit">
    <text evidence="2">Homotetramer.</text>
</comment>
<dbReference type="InterPro" id="IPR002364">
    <property type="entry name" value="Quin_OxRdtase/zeta-crystal_CS"/>
</dbReference>
<dbReference type="Pfam" id="PF13602">
    <property type="entry name" value="ADH_zinc_N_2"/>
    <property type="match status" value="1"/>
</dbReference>
<protein>
    <submittedName>
        <fullName evidence="7">Bifunctional protein: zinc-containing alcoholdehydrogenas/quinone oxidoreductase (NADPH:quinonereductase)</fullName>
        <ecNumber evidence="7">1.1.1.-</ecNumber>
    </submittedName>
</protein>
<dbReference type="InterPro" id="IPR036291">
    <property type="entry name" value="NAD(P)-bd_dom_sf"/>
</dbReference>
<dbReference type="GO" id="GO:0005737">
    <property type="term" value="C:cytoplasm"/>
    <property type="evidence" value="ECO:0007669"/>
    <property type="project" value="UniProtKB-SubCell"/>
</dbReference>
<keyword evidence="5" id="KW-0694">RNA-binding</keyword>
<dbReference type="EMBL" id="KJ616405">
    <property type="protein sequence ID" value="AIF77127.1"/>
    <property type="molecule type" value="Genomic_DNA"/>
</dbReference>
<dbReference type="EC" id="1.1.1.-" evidence="7"/>
<sequence length="331" mass="35088">MNKMMSALILENFGDHEFTRVELPIPQPEAGQVLVRIHASGVNPIDYKIRLGEAPYAMPELPAVLGTDMAGVVTAIGEGVTHFNVGDEVYGLIGGVRNLQGSLAEYIVADADLIALKPRNISMREAAVLPLTFLTAWEGLVDNAKVQPGQTVLVQGGAGGVGYMVVQLAKALDANVWATGRTADQSLISELGATPLDYTTASSDDIIAASPEGQGFNIVYDTVGGPVLEASLSMTTHYGHITSCAAFGNHNLASSSLRCATLSGVFVLLPMLTGNRRSHHGDVLKIATRLVEEGKLCPIVDPRHFTLDQAIEAHDAVQDRSANIKVVIDVI</sequence>
<dbReference type="GO" id="GO:0016491">
    <property type="term" value="F:oxidoreductase activity"/>
    <property type="evidence" value="ECO:0007669"/>
    <property type="project" value="UniProtKB-KW"/>
</dbReference>
<dbReference type="InterPro" id="IPR051603">
    <property type="entry name" value="Zinc-ADH_QOR/CCCR"/>
</dbReference>
<comment type="subcellular location">
    <subcellularLocation>
        <location evidence="1">Cytoplasm</location>
    </subcellularLocation>
</comment>
<keyword evidence="3" id="KW-0963">Cytoplasm</keyword>
<dbReference type="SUPFAM" id="SSF51735">
    <property type="entry name" value="NAD(P)-binding Rossmann-fold domains"/>
    <property type="match status" value="1"/>
</dbReference>
<dbReference type="PANTHER" id="PTHR44154">
    <property type="entry name" value="QUINONE OXIDOREDUCTASE"/>
    <property type="match status" value="1"/>
</dbReference>
<keyword evidence="7" id="KW-0560">Oxidoreductase</keyword>
<evidence type="ECO:0000256" key="1">
    <source>
        <dbReference type="ARBA" id="ARBA00004496"/>
    </source>
</evidence>
<dbReference type="Gene3D" id="3.40.50.720">
    <property type="entry name" value="NAD(P)-binding Rossmann-like Domain"/>
    <property type="match status" value="1"/>
</dbReference>
<dbReference type="PANTHER" id="PTHR44154:SF1">
    <property type="entry name" value="QUINONE OXIDOREDUCTASE"/>
    <property type="match status" value="1"/>
</dbReference>
<proteinExistence type="predicted"/>
<dbReference type="InterPro" id="IPR011032">
    <property type="entry name" value="GroES-like_sf"/>
</dbReference>
<dbReference type="CDD" id="cd08272">
    <property type="entry name" value="MDR6"/>
    <property type="match status" value="1"/>
</dbReference>
<evidence type="ECO:0000256" key="3">
    <source>
        <dbReference type="ARBA" id="ARBA00022490"/>
    </source>
</evidence>
<organism evidence="7">
    <name type="scientific">Acinetobacter pittii</name>
    <name type="common">Acinetobacter genomosp. 3</name>
    <dbReference type="NCBI Taxonomy" id="48296"/>
    <lineage>
        <taxon>Bacteria</taxon>
        <taxon>Pseudomonadati</taxon>
        <taxon>Pseudomonadota</taxon>
        <taxon>Gammaproteobacteria</taxon>
        <taxon>Moraxellales</taxon>
        <taxon>Moraxellaceae</taxon>
        <taxon>Acinetobacter</taxon>
        <taxon>Acinetobacter calcoaceticus/baumannii complex</taxon>
    </lineage>
</organism>
<dbReference type="PROSITE" id="PS01162">
    <property type="entry name" value="QOR_ZETA_CRYSTAL"/>
    <property type="match status" value="1"/>
</dbReference>
<dbReference type="RefSeq" id="WP_001038516.1">
    <property type="nucleotide sequence ID" value="NC_025173.1"/>
</dbReference>
<dbReference type="SMART" id="SM00829">
    <property type="entry name" value="PKS_ER"/>
    <property type="match status" value="1"/>
</dbReference>